<feature type="compositionally biased region" description="Basic and acidic residues" evidence="1">
    <location>
        <begin position="9"/>
        <end position="34"/>
    </location>
</feature>
<evidence type="ECO:0000256" key="2">
    <source>
        <dbReference type="SAM" id="Phobius"/>
    </source>
</evidence>
<proteinExistence type="predicted"/>
<keyword evidence="2" id="KW-1133">Transmembrane helix</keyword>
<evidence type="ECO:0000313" key="4">
    <source>
        <dbReference type="Proteomes" id="UP000190328"/>
    </source>
</evidence>
<dbReference type="NCBIfam" id="NF038277">
    <property type="entry name" value="accessory_MacP"/>
    <property type="match status" value="1"/>
</dbReference>
<feature type="transmembrane region" description="Helical" evidence="2">
    <location>
        <begin position="75"/>
        <end position="95"/>
    </location>
</feature>
<gene>
    <name evidence="3" type="ORF">SAMN02745116_02079</name>
</gene>
<reference evidence="3 4" key="1">
    <citation type="submission" date="2017-02" db="EMBL/GenBank/DDBJ databases">
        <authorList>
            <person name="Peterson S.W."/>
        </authorList>
    </citation>
    <scope>NUCLEOTIDE SEQUENCE [LARGE SCALE GENOMIC DNA]</scope>
    <source>
        <strain evidence="3 4">ATCC BAA-1030</strain>
    </source>
</reference>
<evidence type="ECO:0000256" key="1">
    <source>
        <dbReference type="SAM" id="MobiDB-lite"/>
    </source>
</evidence>
<dbReference type="EMBL" id="FUXI01000026">
    <property type="protein sequence ID" value="SJZ99389.1"/>
    <property type="molecule type" value="Genomic_DNA"/>
</dbReference>
<dbReference type="Proteomes" id="UP000190328">
    <property type="component" value="Unassembled WGS sequence"/>
</dbReference>
<dbReference type="Pfam" id="PF26336">
    <property type="entry name" value="MacP_activator"/>
    <property type="match status" value="1"/>
</dbReference>
<protein>
    <submittedName>
        <fullName evidence="3">Uncharacterized protein</fullName>
    </submittedName>
</protein>
<feature type="region of interest" description="Disordered" evidence="1">
    <location>
        <begin position="1"/>
        <end position="34"/>
    </location>
</feature>
<keyword evidence="2" id="KW-0472">Membrane</keyword>
<keyword evidence="2" id="KW-0812">Transmembrane</keyword>
<dbReference type="STRING" id="263852.SAMN02745116_02079"/>
<dbReference type="AlphaFoldDB" id="A0A1T4Q6R2"/>
<organism evidence="3 4">
    <name type="scientific">Pilibacter termitis</name>
    <dbReference type="NCBI Taxonomy" id="263852"/>
    <lineage>
        <taxon>Bacteria</taxon>
        <taxon>Bacillati</taxon>
        <taxon>Bacillota</taxon>
        <taxon>Bacilli</taxon>
        <taxon>Lactobacillales</taxon>
        <taxon>Enterococcaceae</taxon>
        <taxon>Pilibacter</taxon>
    </lineage>
</organism>
<accession>A0A1T4Q6R2</accession>
<keyword evidence="4" id="KW-1185">Reference proteome</keyword>
<dbReference type="InterPro" id="IPR047752">
    <property type="entry name" value="MacP"/>
</dbReference>
<sequence>MKHLSAMSRSERRRQLEELEEQRAKLSKQADKELTKKENEISNFYRKEMKKQDRKTIKKSRVVEKEKMDKRGHRLNLAIGIISLLIVILIVLIIFF</sequence>
<evidence type="ECO:0000313" key="3">
    <source>
        <dbReference type="EMBL" id="SJZ99389.1"/>
    </source>
</evidence>
<name>A0A1T4Q6R2_9ENTE</name>